<dbReference type="SUPFAM" id="SSF53167">
    <property type="entry name" value="Purine and uridine phosphorylases"/>
    <property type="match status" value="1"/>
</dbReference>
<dbReference type="RefSeq" id="WP_126953503.1">
    <property type="nucleotide sequence ID" value="NZ_RZGR01000029.1"/>
</dbReference>
<dbReference type="CDD" id="cd00436">
    <property type="entry name" value="UP_TbUP-like"/>
    <property type="match status" value="1"/>
</dbReference>
<evidence type="ECO:0000256" key="2">
    <source>
        <dbReference type="ARBA" id="ARBA00021980"/>
    </source>
</evidence>
<evidence type="ECO:0000259" key="4">
    <source>
        <dbReference type="Pfam" id="PF01048"/>
    </source>
</evidence>
<evidence type="ECO:0000256" key="1">
    <source>
        <dbReference type="ARBA" id="ARBA00011888"/>
    </source>
</evidence>
<dbReference type="GO" id="GO:0006152">
    <property type="term" value="P:purine nucleoside catabolic process"/>
    <property type="evidence" value="ECO:0007669"/>
    <property type="project" value="TreeGrafter"/>
</dbReference>
<dbReference type="Pfam" id="PF01048">
    <property type="entry name" value="PNP_UDP_1"/>
    <property type="match status" value="1"/>
</dbReference>
<protein>
    <recommendedName>
        <fullName evidence="2">Uridine phosphorylase</fullName>
        <ecNumber evidence="1">2.4.2.3</ecNumber>
    </recommendedName>
</protein>
<reference evidence="5 6" key="1">
    <citation type="submission" date="2018-12" db="EMBL/GenBank/DDBJ databases">
        <title>Legionella sp,whole genome shotgun sequence.</title>
        <authorList>
            <person name="Wu H."/>
        </authorList>
    </citation>
    <scope>NUCLEOTIDE SEQUENCE [LARGE SCALE GENOMIC DNA]</scope>
    <source>
        <strain evidence="6">km714</strain>
    </source>
</reference>
<proteinExistence type="predicted"/>
<dbReference type="InterPro" id="IPR035994">
    <property type="entry name" value="Nucleoside_phosphorylase_sf"/>
</dbReference>
<dbReference type="GO" id="GO:0005829">
    <property type="term" value="C:cytosol"/>
    <property type="evidence" value="ECO:0007669"/>
    <property type="project" value="TreeGrafter"/>
</dbReference>
<dbReference type="GO" id="GO:0004731">
    <property type="term" value="F:purine-nucleoside phosphorylase activity"/>
    <property type="evidence" value="ECO:0007669"/>
    <property type="project" value="TreeGrafter"/>
</dbReference>
<evidence type="ECO:0000256" key="3">
    <source>
        <dbReference type="ARBA" id="ARBA00048447"/>
    </source>
</evidence>
<evidence type="ECO:0000313" key="6">
    <source>
        <dbReference type="Proteomes" id="UP000288012"/>
    </source>
</evidence>
<sequence length="299" mass="32931">MIKAAELPLNKRGAVYHLDLLPEEIGDLIITVGDPARVEEISRHFDRVEVKRAHREFVTHTGTIGPQRLSVISTGIGIPNIDIVMNELDALVNVDLTNRMPCAEAKSLTIIRLGTTGGLQETCKPGDVILSRFAIGFDTLLNYYQGELSEHSKIEKALKLHMEGESGPFYLVEADTSLLHHFKNMGSVGITATCGGFYGPQGRRLRIPLFYPAFLDKLAAFAYSNYQVLNFEMETAGILGLGRLLGHHCLSISVIIANRVTGVFASDIKATVEEFIEKALSHFEGLSRNEVLGVRQEVL</sequence>
<keyword evidence="6" id="KW-1185">Reference proteome</keyword>
<gene>
    <name evidence="5" type="ORF">EKM59_08975</name>
</gene>
<evidence type="ECO:0000313" key="5">
    <source>
        <dbReference type="EMBL" id="RUQ82099.1"/>
    </source>
</evidence>
<dbReference type="AlphaFoldDB" id="A0A433JHN4"/>
<feature type="domain" description="Nucleoside phosphorylase" evidence="4">
    <location>
        <begin position="28"/>
        <end position="283"/>
    </location>
</feature>
<organism evidence="5 6">
    <name type="scientific">Legionella septentrionalis</name>
    <dbReference type="NCBI Taxonomy" id="2498109"/>
    <lineage>
        <taxon>Bacteria</taxon>
        <taxon>Pseudomonadati</taxon>
        <taxon>Pseudomonadota</taxon>
        <taxon>Gammaproteobacteria</taxon>
        <taxon>Legionellales</taxon>
        <taxon>Legionellaceae</taxon>
        <taxon>Legionella</taxon>
    </lineage>
</organism>
<dbReference type="PANTHER" id="PTHR43691">
    <property type="entry name" value="URIDINE PHOSPHORYLASE"/>
    <property type="match status" value="1"/>
</dbReference>
<dbReference type="Proteomes" id="UP000288012">
    <property type="component" value="Unassembled WGS sequence"/>
</dbReference>
<dbReference type="OrthoDB" id="5296640at2"/>
<dbReference type="EC" id="2.4.2.3" evidence="1"/>
<dbReference type="PANTHER" id="PTHR43691:SF11">
    <property type="entry name" value="FI09636P-RELATED"/>
    <property type="match status" value="1"/>
</dbReference>
<dbReference type="InterPro" id="IPR000845">
    <property type="entry name" value="Nucleoside_phosphorylase_d"/>
</dbReference>
<dbReference type="Gene3D" id="3.40.50.1580">
    <property type="entry name" value="Nucleoside phosphorylase domain"/>
    <property type="match status" value="1"/>
</dbReference>
<dbReference type="GO" id="GO:0004850">
    <property type="term" value="F:uridine phosphorylase activity"/>
    <property type="evidence" value="ECO:0007669"/>
    <property type="project" value="UniProtKB-EC"/>
</dbReference>
<comment type="catalytic activity">
    <reaction evidence="3">
        <text>uridine + phosphate = alpha-D-ribose 1-phosphate + uracil</text>
        <dbReference type="Rhea" id="RHEA:24388"/>
        <dbReference type="ChEBI" id="CHEBI:16704"/>
        <dbReference type="ChEBI" id="CHEBI:17568"/>
        <dbReference type="ChEBI" id="CHEBI:43474"/>
        <dbReference type="ChEBI" id="CHEBI:57720"/>
        <dbReference type="EC" id="2.4.2.3"/>
    </reaction>
</comment>
<comment type="caution">
    <text evidence="5">The sequence shown here is derived from an EMBL/GenBank/DDBJ whole genome shotgun (WGS) entry which is preliminary data.</text>
</comment>
<accession>A0A433JHN4</accession>
<dbReference type="EMBL" id="RZGR01000029">
    <property type="protein sequence ID" value="RUQ82099.1"/>
    <property type="molecule type" value="Genomic_DNA"/>
</dbReference>
<name>A0A433JHN4_9GAMM</name>